<dbReference type="InterPro" id="IPR001878">
    <property type="entry name" value="Znf_CCHC"/>
</dbReference>
<dbReference type="Gene3D" id="3.30.70.330">
    <property type="match status" value="1"/>
</dbReference>
<dbReference type="PROSITE" id="PS50102">
    <property type="entry name" value="RRM"/>
    <property type="match status" value="1"/>
</dbReference>
<feature type="compositionally biased region" description="Polar residues" evidence="3">
    <location>
        <begin position="369"/>
        <end position="379"/>
    </location>
</feature>
<dbReference type="GO" id="GO:0008270">
    <property type="term" value="F:zinc ion binding"/>
    <property type="evidence" value="ECO:0007669"/>
    <property type="project" value="UniProtKB-KW"/>
</dbReference>
<keyword evidence="8" id="KW-1185">Reference proteome</keyword>
<evidence type="ECO:0000256" key="3">
    <source>
        <dbReference type="SAM" id="MobiDB-lite"/>
    </source>
</evidence>
<evidence type="ECO:0000256" key="1">
    <source>
        <dbReference type="PROSITE-ProRule" id="PRU00047"/>
    </source>
</evidence>
<dbReference type="STRING" id="4232.A0A251SQK4"/>
<accession>A0A251SQK4</accession>
<dbReference type="Pfam" id="PF00098">
    <property type="entry name" value="zf-CCHC"/>
    <property type="match status" value="2"/>
</dbReference>
<protein>
    <submittedName>
        <fullName evidence="7">Putative zinc finger, CCHC-type, Nucleotide-binding alpha-beta plait domain protein</fullName>
    </submittedName>
</protein>
<dbReference type="OMA" id="HENIWVE"/>
<feature type="region of interest" description="Disordered" evidence="3">
    <location>
        <begin position="157"/>
        <end position="185"/>
    </location>
</feature>
<dbReference type="PANTHER" id="PTHR48038">
    <property type="entry name" value="RIBONUCLEOPROTEIN RB97D"/>
    <property type="match status" value="1"/>
</dbReference>
<dbReference type="InParanoid" id="A0A251SQK4"/>
<dbReference type="EMBL" id="CM007903">
    <property type="protein sequence ID" value="OTF99820.1"/>
    <property type="molecule type" value="Genomic_DNA"/>
</dbReference>
<feature type="compositionally biased region" description="Polar residues" evidence="3">
    <location>
        <begin position="348"/>
        <end position="358"/>
    </location>
</feature>
<dbReference type="Proteomes" id="UP000215914">
    <property type="component" value="Chromosome 14"/>
</dbReference>
<evidence type="ECO:0000313" key="7">
    <source>
        <dbReference type="EMBL" id="OTF99820.1"/>
    </source>
</evidence>
<dbReference type="InterPro" id="IPR036875">
    <property type="entry name" value="Znf_CCHC_sf"/>
</dbReference>
<dbReference type="SUPFAM" id="SSF57756">
    <property type="entry name" value="Retrovirus zinc finger-like domains"/>
    <property type="match status" value="1"/>
</dbReference>
<dbReference type="InterPro" id="IPR000504">
    <property type="entry name" value="RRM_dom"/>
</dbReference>
<dbReference type="GO" id="GO:0000381">
    <property type="term" value="P:regulation of alternative mRNA splicing, via spliceosome"/>
    <property type="evidence" value="ECO:0000318"/>
    <property type="project" value="GO_Central"/>
</dbReference>
<feature type="transmembrane region" description="Helical" evidence="4">
    <location>
        <begin position="24"/>
        <end position="47"/>
    </location>
</feature>
<proteinExistence type="predicted"/>
<keyword evidence="2" id="KW-0694">RNA-binding</keyword>
<feature type="compositionally biased region" description="Basic and acidic residues" evidence="3">
    <location>
        <begin position="324"/>
        <end position="347"/>
    </location>
</feature>
<feature type="compositionally biased region" description="Basic and acidic residues" evidence="3">
    <location>
        <begin position="272"/>
        <end position="285"/>
    </location>
</feature>
<name>A0A251SQK4_HELAN</name>
<dbReference type="GO" id="GO:0003729">
    <property type="term" value="F:mRNA binding"/>
    <property type="evidence" value="ECO:0000318"/>
    <property type="project" value="GO_Central"/>
</dbReference>
<dbReference type="InterPro" id="IPR035979">
    <property type="entry name" value="RBD_domain_sf"/>
</dbReference>
<keyword evidence="1" id="KW-0479">Metal-binding</keyword>
<dbReference type="FunFam" id="4.10.60.10:FF:000022">
    <property type="entry name" value="Serine/arginine-rich splicing factor RS2Z32"/>
    <property type="match status" value="1"/>
</dbReference>
<keyword evidence="1" id="KW-0863">Zinc-finger</keyword>
<evidence type="ECO:0000259" key="6">
    <source>
        <dbReference type="PROSITE" id="PS50158"/>
    </source>
</evidence>
<keyword evidence="4" id="KW-0472">Membrane</keyword>
<dbReference type="PANTHER" id="PTHR48038:SF1">
    <property type="entry name" value="RIBONUCLEOPROTEIN RB97D"/>
    <property type="match status" value="1"/>
</dbReference>
<keyword evidence="1" id="KW-0862">Zinc</keyword>
<evidence type="ECO:0000313" key="8">
    <source>
        <dbReference type="Proteomes" id="UP000215914"/>
    </source>
</evidence>
<dbReference type="PROSITE" id="PS50158">
    <property type="entry name" value="ZF_CCHC"/>
    <property type="match status" value="2"/>
</dbReference>
<feature type="domain" description="CCHC-type" evidence="6">
    <location>
        <begin position="217"/>
        <end position="233"/>
    </location>
</feature>
<evidence type="ECO:0000256" key="4">
    <source>
        <dbReference type="SAM" id="Phobius"/>
    </source>
</evidence>
<sequence length="379" mass="42037">MTINTSLFERIKSRVSTRRLHQELCRAIMTAMMIATTMIAMELPAFMLDTWLHVQDHVIWKTFLADMEEVAFWCLVERVVIHADCVGDFGDSFYKLVFSSSLRGKVSALWCLIIRDVDMKRDFAFVEFKDPRDADDARYSLNGRDVDGSRIVVEFAKGAPRGGGGGGGGGRGGGGGGYGGSREFLGRGPPPGSGRCFNCGLDGHWARDCKAGDWKNKCYRCGEQGHIERNCQNSPKKVKRGRSYSRTPSPPRRGRSQSRSVSRSRSRSRSPARRERSVERAERRSRSPRRNRASSPQTSKGRKQSPSQSPTDDARRPKAASRSPVEDDVRDVSRSPDNRSPAEENGHSRSPSPVTRDNGTPIEDEDVVNNGSPEPSESG</sequence>
<feature type="compositionally biased region" description="Basic residues" evidence="3">
    <location>
        <begin position="252"/>
        <end position="271"/>
    </location>
</feature>
<dbReference type="SUPFAM" id="SSF54928">
    <property type="entry name" value="RNA-binding domain, RBD"/>
    <property type="match status" value="1"/>
</dbReference>
<keyword evidence="4" id="KW-0812">Transmembrane</keyword>
<dbReference type="Gene3D" id="4.10.60.10">
    <property type="entry name" value="Zinc finger, CCHC-type"/>
    <property type="match status" value="2"/>
</dbReference>
<dbReference type="Pfam" id="PF00076">
    <property type="entry name" value="RRM_1"/>
    <property type="match status" value="1"/>
</dbReference>
<gene>
    <name evidence="7" type="ORF">HannXRQ_Chr14g0460761</name>
</gene>
<evidence type="ECO:0000256" key="2">
    <source>
        <dbReference type="PROSITE-ProRule" id="PRU00176"/>
    </source>
</evidence>
<dbReference type="GO" id="GO:0016607">
    <property type="term" value="C:nuclear speck"/>
    <property type="evidence" value="ECO:0000318"/>
    <property type="project" value="GO_Central"/>
</dbReference>
<evidence type="ECO:0000259" key="5">
    <source>
        <dbReference type="PROSITE" id="PS50102"/>
    </source>
</evidence>
<feature type="domain" description="CCHC-type" evidence="6">
    <location>
        <begin position="195"/>
        <end position="210"/>
    </location>
</feature>
<organism evidence="7 8">
    <name type="scientific">Helianthus annuus</name>
    <name type="common">Common sunflower</name>
    <dbReference type="NCBI Taxonomy" id="4232"/>
    <lineage>
        <taxon>Eukaryota</taxon>
        <taxon>Viridiplantae</taxon>
        <taxon>Streptophyta</taxon>
        <taxon>Embryophyta</taxon>
        <taxon>Tracheophyta</taxon>
        <taxon>Spermatophyta</taxon>
        <taxon>Magnoliopsida</taxon>
        <taxon>eudicotyledons</taxon>
        <taxon>Gunneridae</taxon>
        <taxon>Pentapetalae</taxon>
        <taxon>asterids</taxon>
        <taxon>campanulids</taxon>
        <taxon>Asterales</taxon>
        <taxon>Asteraceae</taxon>
        <taxon>Asteroideae</taxon>
        <taxon>Heliantheae alliance</taxon>
        <taxon>Heliantheae</taxon>
        <taxon>Helianthus</taxon>
    </lineage>
</organism>
<feature type="region of interest" description="Disordered" evidence="3">
    <location>
        <begin position="232"/>
        <end position="379"/>
    </location>
</feature>
<dbReference type="AlphaFoldDB" id="A0A251SQK4"/>
<dbReference type="SMART" id="SM00343">
    <property type="entry name" value="ZnF_C2HC"/>
    <property type="match status" value="2"/>
</dbReference>
<feature type="compositionally biased region" description="Gly residues" evidence="3">
    <location>
        <begin position="160"/>
        <end position="180"/>
    </location>
</feature>
<dbReference type="InterPro" id="IPR012677">
    <property type="entry name" value="Nucleotide-bd_a/b_plait_sf"/>
</dbReference>
<dbReference type="SMART" id="SM00360">
    <property type="entry name" value="RRM"/>
    <property type="match status" value="1"/>
</dbReference>
<dbReference type="FunFam" id="4.10.60.10:FF:000003">
    <property type="entry name" value="serine/arginine-rich splicing factor RS2Z32-like isoform X1"/>
    <property type="match status" value="1"/>
</dbReference>
<keyword evidence="4" id="KW-1133">Transmembrane helix</keyword>
<reference evidence="8" key="1">
    <citation type="journal article" date="2017" name="Nature">
        <title>The sunflower genome provides insights into oil metabolism, flowering and Asterid evolution.</title>
        <authorList>
            <person name="Badouin H."/>
            <person name="Gouzy J."/>
            <person name="Grassa C.J."/>
            <person name="Murat F."/>
            <person name="Staton S.E."/>
            <person name="Cottret L."/>
            <person name="Lelandais-Briere C."/>
            <person name="Owens G.L."/>
            <person name="Carrere S."/>
            <person name="Mayjonade B."/>
            <person name="Legrand L."/>
            <person name="Gill N."/>
            <person name="Kane N.C."/>
            <person name="Bowers J.E."/>
            <person name="Hubner S."/>
            <person name="Bellec A."/>
            <person name="Berard A."/>
            <person name="Berges H."/>
            <person name="Blanchet N."/>
            <person name="Boniface M.C."/>
            <person name="Brunel D."/>
            <person name="Catrice O."/>
            <person name="Chaidir N."/>
            <person name="Claudel C."/>
            <person name="Donnadieu C."/>
            <person name="Faraut T."/>
            <person name="Fievet G."/>
            <person name="Helmstetter N."/>
            <person name="King M."/>
            <person name="Knapp S.J."/>
            <person name="Lai Z."/>
            <person name="Le Paslier M.C."/>
            <person name="Lippi Y."/>
            <person name="Lorenzon L."/>
            <person name="Mandel J.R."/>
            <person name="Marage G."/>
            <person name="Marchand G."/>
            <person name="Marquand E."/>
            <person name="Bret-Mestries E."/>
            <person name="Morien E."/>
            <person name="Nambeesan S."/>
            <person name="Nguyen T."/>
            <person name="Pegot-Espagnet P."/>
            <person name="Pouilly N."/>
            <person name="Raftis F."/>
            <person name="Sallet E."/>
            <person name="Schiex T."/>
            <person name="Thomas J."/>
            <person name="Vandecasteele C."/>
            <person name="Vares D."/>
            <person name="Vear F."/>
            <person name="Vautrin S."/>
            <person name="Crespi M."/>
            <person name="Mangin B."/>
            <person name="Burke J.M."/>
            <person name="Salse J."/>
            <person name="Munos S."/>
            <person name="Vincourt P."/>
            <person name="Rieseberg L.H."/>
            <person name="Langlade N.B."/>
        </authorList>
    </citation>
    <scope>NUCLEOTIDE SEQUENCE [LARGE SCALE GENOMIC DNA]</scope>
    <source>
        <strain evidence="8">cv. SF193</strain>
    </source>
</reference>
<feature type="domain" description="RRM" evidence="5">
    <location>
        <begin position="60"/>
        <end position="158"/>
    </location>
</feature>